<comment type="similarity">
    <text evidence="1">Belongs to the BtpA family.</text>
</comment>
<dbReference type="Proteomes" id="UP000308705">
    <property type="component" value="Unassembled WGS sequence"/>
</dbReference>
<evidence type="ECO:0000313" key="2">
    <source>
        <dbReference type="EMBL" id="TKK91451.1"/>
    </source>
</evidence>
<name>A0A4U3MPC2_9ACTN</name>
<dbReference type="InterPro" id="IPR011060">
    <property type="entry name" value="RibuloseP-bd_barrel"/>
</dbReference>
<keyword evidence="3" id="KW-1185">Reference proteome</keyword>
<comment type="caution">
    <text evidence="2">The sequence shown here is derived from an EMBL/GenBank/DDBJ whole genome shotgun (WGS) entry which is preliminary data.</text>
</comment>
<dbReference type="SUPFAM" id="SSF51366">
    <property type="entry name" value="Ribulose-phoshate binding barrel"/>
    <property type="match status" value="1"/>
</dbReference>
<gene>
    <name evidence="2" type="ORF">FDA94_01310</name>
</gene>
<evidence type="ECO:0000256" key="1">
    <source>
        <dbReference type="ARBA" id="ARBA00006007"/>
    </source>
</evidence>
<dbReference type="AlphaFoldDB" id="A0A4U3MPC2"/>
<reference evidence="2 3" key="1">
    <citation type="submission" date="2019-04" db="EMBL/GenBank/DDBJ databases">
        <title>Herbidospora sp. NEAU-GS14.nov., a novel actinomycete isolated from soil.</title>
        <authorList>
            <person name="Han L."/>
        </authorList>
    </citation>
    <scope>NUCLEOTIDE SEQUENCE [LARGE SCALE GENOMIC DNA]</scope>
    <source>
        <strain evidence="2 3">NEAU-GS14</strain>
    </source>
</reference>
<organism evidence="2 3">
    <name type="scientific">Herbidospora galbida</name>
    <dbReference type="NCBI Taxonomy" id="2575442"/>
    <lineage>
        <taxon>Bacteria</taxon>
        <taxon>Bacillati</taxon>
        <taxon>Actinomycetota</taxon>
        <taxon>Actinomycetes</taxon>
        <taxon>Streptosporangiales</taxon>
        <taxon>Streptosporangiaceae</taxon>
        <taxon>Herbidospora</taxon>
    </lineage>
</organism>
<dbReference type="PIRSF" id="PIRSF005956">
    <property type="entry name" value="BtpA"/>
    <property type="match status" value="1"/>
</dbReference>
<dbReference type="PANTHER" id="PTHR21381">
    <property type="entry name" value="ZGC:162297"/>
    <property type="match status" value="1"/>
</dbReference>
<protein>
    <submittedName>
        <fullName evidence="2">BtpA/SgcQ family protein</fullName>
    </submittedName>
</protein>
<evidence type="ECO:0000313" key="3">
    <source>
        <dbReference type="Proteomes" id="UP000308705"/>
    </source>
</evidence>
<dbReference type="NCBIfam" id="TIGR00259">
    <property type="entry name" value="thylakoid_BtpA"/>
    <property type="match status" value="1"/>
</dbReference>
<dbReference type="Gene3D" id="3.20.20.70">
    <property type="entry name" value="Aldolase class I"/>
    <property type="match status" value="1"/>
</dbReference>
<dbReference type="PANTHER" id="PTHR21381:SF3">
    <property type="entry name" value="SGC REGION PROTEIN SGCQ-RELATED"/>
    <property type="match status" value="1"/>
</dbReference>
<dbReference type="RefSeq" id="WP_137245139.1">
    <property type="nucleotide sequence ID" value="NZ_SZQA01000001.1"/>
</dbReference>
<dbReference type="InterPro" id="IPR013785">
    <property type="entry name" value="Aldolase_TIM"/>
</dbReference>
<dbReference type="Pfam" id="PF03437">
    <property type="entry name" value="BtpA"/>
    <property type="match status" value="1"/>
</dbReference>
<proteinExistence type="inferred from homology"/>
<dbReference type="EMBL" id="SZQA01000001">
    <property type="protein sequence ID" value="TKK91451.1"/>
    <property type="molecule type" value="Genomic_DNA"/>
</dbReference>
<accession>A0A4U3MPC2</accession>
<dbReference type="OrthoDB" id="9791357at2"/>
<dbReference type="InterPro" id="IPR005137">
    <property type="entry name" value="BtpA"/>
</dbReference>
<sequence>MADIGITSTDRVGAGQQRGDLERLFGRRFALIGMIHLLPLPGSPRFTPEHGMEAVIRRAVEEARVLVDAGFDGLIVENGWDIPFLKPDDIGPETPAAMAVATAEVARAVGVPLGVNCLANAVDRSLAVAVAAGARFVRSNQWVNAYVANEGLVEGRAGLMTRYRHAIGADHVTVWADVQVKLGSHAITADRPLTEQAKDAAWFDADALIVTGTRLGDAPVADHLRTIRAATDLPLVAGSGVRAENLADIVPHADGAIVGSSIKSGGVWHGRLDREVCERMCAERDALENL</sequence>